<dbReference type="KEGG" id="fsy:FsymDg_1043"/>
<dbReference type="EMBL" id="CP002801">
    <property type="protein sequence ID" value="AEH08547.1"/>
    <property type="molecule type" value="Genomic_DNA"/>
</dbReference>
<reference evidence="3 4" key="1">
    <citation type="submission" date="2011-05" db="EMBL/GenBank/DDBJ databases">
        <title>Complete sequence of chromosome of Frankia symbiont of Datisca glomerata.</title>
        <authorList>
            <consortium name="US DOE Joint Genome Institute"/>
            <person name="Lucas S."/>
            <person name="Han J."/>
            <person name="Lapidus A."/>
            <person name="Cheng J.-F."/>
            <person name="Goodwin L."/>
            <person name="Pitluck S."/>
            <person name="Peters L."/>
            <person name="Mikhailova N."/>
            <person name="Chertkov O."/>
            <person name="Teshima H."/>
            <person name="Han C."/>
            <person name="Tapia R."/>
            <person name="Land M."/>
            <person name="Hauser L."/>
            <person name="Kyrpides N."/>
            <person name="Ivanova N."/>
            <person name="Pagani I."/>
            <person name="Berry A."/>
            <person name="Pawlowski K."/>
            <person name="Persson T."/>
            <person name="Vanden Heuvel B."/>
            <person name="Benson D."/>
            <person name="Woyke T."/>
        </authorList>
    </citation>
    <scope>NUCLEOTIDE SEQUENCE [LARGE SCALE GENOMIC DNA]</scope>
    <source>
        <strain evidence="4">4085684</strain>
    </source>
</reference>
<feature type="compositionally biased region" description="Low complexity" evidence="1">
    <location>
        <begin position="647"/>
        <end position="657"/>
    </location>
</feature>
<evidence type="ECO:0008006" key="5">
    <source>
        <dbReference type="Google" id="ProtNLM"/>
    </source>
</evidence>
<evidence type="ECO:0000313" key="4">
    <source>
        <dbReference type="Proteomes" id="UP000001549"/>
    </source>
</evidence>
<gene>
    <name evidence="3" type="ordered locus">FsymDg_1043</name>
</gene>
<protein>
    <recommendedName>
        <fullName evidence="5">Glycosyltransferase RgtA/B/C/D-like domain-containing protein</fullName>
    </recommendedName>
</protein>
<feature type="transmembrane region" description="Helical" evidence="2">
    <location>
        <begin position="146"/>
        <end position="168"/>
    </location>
</feature>
<evidence type="ECO:0000256" key="2">
    <source>
        <dbReference type="SAM" id="Phobius"/>
    </source>
</evidence>
<feature type="transmembrane region" description="Helical" evidence="2">
    <location>
        <begin position="373"/>
        <end position="394"/>
    </location>
</feature>
<dbReference type="HOGENOM" id="CLU_016333_0_0_11"/>
<sequence length="657" mass="69995">MVAALWPTLVRPLWYDEAWRAYHLSVGAGWFEALRTANAPLSGGWFAVEKLAAALGGDTELVLRAPQIVALVVLSLVTYLLGRWWLPRPAATVVAGLLTVNGGLLVYGLQLKSYLPEAACAAAVAHLWLCARRRAEAGRRLWPARAGMALCAVMAVTSLFVLAPLLLLDVVDAARAWWAHRPHRARSTATETDAAAPESARSRRRSRQGSRRRPRQSTWQNPRRRPISAGLAGSVLVGGCGLAHLVLFVLPQSYLTTNPYWRNFFLTRNNAAGQLRTALWELPRNAFTAAMTRPDAQFGSPFTGSPLLAGPDHRLHVCVIVGALVCWAAGLDVAVRDRAGRALLLALGGALALIAFASAAGRWPVGFVRANLFLLPLLYVLAGTGGSALLRSALLRLALPRSTLVRSTLVRPAPPWAAEPGPSRLWAGPGGRVLGRVTAVLLVGAVAMFVLAAGAVAAQRSRQVRASATGPLLLGDMRELVAVQRRTAEPGDVQVVIPGRWDERQWYKAQQYYARYHAGRTTGGQTTTTDHPAADTAGHPATSTLGPPVAEADTLVLPPLGWDVSIPPFLAGRPRAGTLYLVTYNLVFPDAVRGLHALLGGLGWCPDEPTRRSWPLTGEITAFTRCPPATPPSAPSPPPTPTPAPTAAPTTTAGAAA</sequence>
<dbReference type="AlphaFoldDB" id="F8AY43"/>
<keyword evidence="2" id="KW-0472">Membrane</keyword>
<evidence type="ECO:0000256" key="1">
    <source>
        <dbReference type="SAM" id="MobiDB-lite"/>
    </source>
</evidence>
<feature type="transmembrane region" description="Helical" evidence="2">
    <location>
        <begin position="314"/>
        <end position="335"/>
    </location>
</feature>
<name>F8AY43_9ACTN</name>
<feature type="compositionally biased region" description="Basic residues" evidence="1">
    <location>
        <begin position="202"/>
        <end position="215"/>
    </location>
</feature>
<organism evidence="3 4">
    <name type="scientific">Candidatus Protofrankia datiscae</name>
    <dbReference type="NCBI Taxonomy" id="2716812"/>
    <lineage>
        <taxon>Bacteria</taxon>
        <taxon>Bacillati</taxon>
        <taxon>Actinomycetota</taxon>
        <taxon>Actinomycetes</taxon>
        <taxon>Frankiales</taxon>
        <taxon>Frankiaceae</taxon>
        <taxon>Protofrankia</taxon>
    </lineage>
</organism>
<feature type="region of interest" description="Disordered" evidence="1">
    <location>
        <begin position="188"/>
        <end position="225"/>
    </location>
</feature>
<feature type="transmembrane region" description="Helical" evidence="2">
    <location>
        <begin position="61"/>
        <end position="82"/>
    </location>
</feature>
<feature type="transmembrane region" description="Helical" evidence="2">
    <location>
        <begin position="342"/>
        <end position="361"/>
    </location>
</feature>
<dbReference type="Proteomes" id="UP000001549">
    <property type="component" value="Chromosome"/>
</dbReference>
<feature type="compositionally biased region" description="Pro residues" evidence="1">
    <location>
        <begin position="628"/>
        <end position="646"/>
    </location>
</feature>
<feature type="transmembrane region" description="Helical" evidence="2">
    <location>
        <begin position="433"/>
        <end position="457"/>
    </location>
</feature>
<accession>F8AY43</accession>
<feature type="region of interest" description="Disordered" evidence="1">
    <location>
        <begin position="626"/>
        <end position="657"/>
    </location>
</feature>
<feature type="transmembrane region" description="Helical" evidence="2">
    <location>
        <begin position="229"/>
        <end position="250"/>
    </location>
</feature>
<keyword evidence="2" id="KW-1133">Transmembrane helix</keyword>
<evidence type="ECO:0000313" key="3">
    <source>
        <dbReference type="EMBL" id="AEH08547.1"/>
    </source>
</evidence>
<keyword evidence="2" id="KW-0812">Transmembrane</keyword>
<keyword evidence="4" id="KW-1185">Reference proteome</keyword>
<feature type="transmembrane region" description="Helical" evidence="2">
    <location>
        <begin position="89"/>
        <end position="109"/>
    </location>
</feature>
<proteinExistence type="predicted"/>